<evidence type="ECO:0000313" key="3">
    <source>
        <dbReference type="EMBL" id="TCS90006.1"/>
    </source>
</evidence>
<dbReference type="InterPro" id="IPR031712">
    <property type="entry name" value="DUF5077"/>
</dbReference>
<evidence type="ECO:0000259" key="2">
    <source>
        <dbReference type="Pfam" id="PF16871"/>
    </source>
</evidence>
<dbReference type="InterPro" id="IPR021862">
    <property type="entry name" value="DUF3472"/>
</dbReference>
<keyword evidence="1" id="KW-0732">Signal</keyword>
<dbReference type="OrthoDB" id="6014523at2"/>
<comment type="caution">
    <text evidence="3">The sequence shown here is derived from an EMBL/GenBank/DDBJ whole genome shotgun (WGS) entry which is preliminary data.</text>
</comment>
<dbReference type="Pfam" id="PF11958">
    <property type="entry name" value="DUF3472"/>
    <property type="match status" value="1"/>
</dbReference>
<dbReference type="Pfam" id="PF16871">
    <property type="entry name" value="DUF5077"/>
    <property type="match status" value="1"/>
</dbReference>
<feature type="signal peptide" evidence="1">
    <location>
        <begin position="1"/>
        <end position="27"/>
    </location>
</feature>
<organism evidence="3 4">
    <name type="scientific">Anseongella ginsenosidimutans</name>
    <dbReference type="NCBI Taxonomy" id="496056"/>
    <lineage>
        <taxon>Bacteria</taxon>
        <taxon>Pseudomonadati</taxon>
        <taxon>Bacteroidota</taxon>
        <taxon>Sphingobacteriia</taxon>
        <taxon>Sphingobacteriales</taxon>
        <taxon>Sphingobacteriaceae</taxon>
        <taxon>Anseongella</taxon>
    </lineage>
</organism>
<proteinExistence type="predicted"/>
<dbReference type="AlphaFoldDB" id="A0A4R3KYA4"/>
<dbReference type="Proteomes" id="UP000295807">
    <property type="component" value="Unassembled WGS sequence"/>
</dbReference>
<dbReference type="EMBL" id="SMAD01000001">
    <property type="protein sequence ID" value="TCS90006.1"/>
    <property type="molecule type" value="Genomic_DNA"/>
</dbReference>
<evidence type="ECO:0000256" key="1">
    <source>
        <dbReference type="SAM" id="SignalP"/>
    </source>
</evidence>
<name>A0A4R3KYA4_9SPHI</name>
<feature type="domain" description="DUF5077" evidence="2">
    <location>
        <begin position="42"/>
        <end position="163"/>
    </location>
</feature>
<feature type="chain" id="PRO_5021029295" evidence="1">
    <location>
        <begin position="28"/>
        <end position="447"/>
    </location>
</feature>
<reference evidence="3 4" key="1">
    <citation type="submission" date="2019-03" db="EMBL/GenBank/DDBJ databases">
        <title>Genomic Encyclopedia of Type Strains, Phase IV (KMG-IV): sequencing the most valuable type-strain genomes for metagenomic binning, comparative biology and taxonomic classification.</title>
        <authorList>
            <person name="Goeker M."/>
        </authorList>
    </citation>
    <scope>NUCLEOTIDE SEQUENCE [LARGE SCALE GENOMIC DNA]</scope>
    <source>
        <strain evidence="3 4">DSM 21100</strain>
    </source>
</reference>
<keyword evidence="4" id="KW-1185">Reference proteome</keyword>
<sequence length="447" mass="50054">MQFNIKRVRQHLLPALFLCGGVFYAEAFPAAGAPPSTDTVTVPLGGNTWQSPEEREGGRLTNEGIREWSDGKTTFTTYVRLARKGSLKIGLNLSVPSGSSKLEVIVQGRGKEVSAAGSGPVLIQAGEWRLRDTGYLAITLKGLSRTGEVFADVSSIVLEGTAVNGQIAYVKNNEGNFFYWGRRGPSVHMSYPVPGELDAEWFYNEVTVPEGEDVQGSYFMATGFAEGYFGFQVNSPRERRILFSVWSPFKTDNPEDIPEDQRIVLLKKGKDVYAGEFGNEGSGGQSYLRYNWKAGNTYRFLLHGKPGDAGSTTYTAFFYAPEEKEWRLIASFRRPETSTWLKRFHSFLENFIPGTGDIKREVLFGNQWVRDKGGNWTELTRARLTGDNTARMRYRMDYAGGLAGNHFYLRNCGFFDGYTPLDTWYERPATGREPEADLEALLRNAQP</sequence>
<dbReference type="RefSeq" id="WP_132127476.1">
    <property type="nucleotide sequence ID" value="NZ_SMAD01000001.1"/>
</dbReference>
<gene>
    <name evidence="3" type="ORF">EDD80_101204</name>
</gene>
<accession>A0A4R3KYA4</accession>
<evidence type="ECO:0000313" key="4">
    <source>
        <dbReference type="Proteomes" id="UP000295807"/>
    </source>
</evidence>
<protein>
    <submittedName>
        <fullName evidence="3">Uncharacterized protein DUF5077</fullName>
    </submittedName>
</protein>